<dbReference type="InterPro" id="IPR013740">
    <property type="entry name" value="Redoxin"/>
</dbReference>
<keyword evidence="5" id="KW-1133">Transmembrane helix</keyword>
<keyword evidence="4" id="KW-0676">Redox-active center</keyword>
<dbReference type="InterPro" id="IPR036249">
    <property type="entry name" value="Thioredoxin-like_sf"/>
</dbReference>
<dbReference type="Pfam" id="PF08534">
    <property type="entry name" value="Redoxin"/>
    <property type="match status" value="1"/>
</dbReference>
<name>A0A327X1J5_9GAMM</name>
<dbReference type="PROSITE" id="PS51352">
    <property type="entry name" value="THIOREDOXIN_2"/>
    <property type="match status" value="1"/>
</dbReference>
<dbReference type="PANTHER" id="PTHR42852">
    <property type="entry name" value="THIOL:DISULFIDE INTERCHANGE PROTEIN DSBE"/>
    <property type="match status" value="1"/>
</dbReference>
<dbReference type="GO" id="GO:0016853">
    <property type="term" value="F:isomerase activity"/>
    <property type="evidence" value="ECO:0007669"/>
    <property type="project" value="UniProtKB-KW"/>
</dbReference>
<keyword evidence="10" id="KW-1185">Reference proteome</keyword>
<evidence type="ECO:0000256" key="4">
    <source>
        <dbReference type="ARBA" id="ARBA00023284"/>
    </source>
</evidence>
<keyword evidence="5" id="KW-0472">Membrane</keyword>
<dbReference type="PROSITE" id="PS00194">
    <property type="entry name" value="THIOREDOXIN_1"/>
    <property type="match status" value="1"/>
</dbReference>
<evidence type="ECO:0000313" key="8">
    <source>
        <dbReference type="EMBL" id="RUO24760.1"/>
    </source>
</evidence>
<keyword evidence="7" id="KW-0413">Isomerase</keyword>
<dbReference type="AlphaFoldDB" id="A0A327X1J5"/>
<dbReference type="Proteomes" id="UP000287865">
    <property type="component" value="Unassembled WGS sequence"/>
</dbReference>
<reference evidence="7 9" key="2">
    <citation type="submission" date="2018-06" db="EMBL/GenBank/DDBJ databases">
        <title>Genomic Encyclopedia of Type Strains, Phase III (KMG-III): the genomes of soil and plant-associated and newly described type strains.</title>
        <authorList>
            <person name="Whitman W."/>
        </authorList>
    </citation>
    <scope>NUCLEOTIDE SEQUENCE [LARGE SCALE GENOMIC DNA]</scope>
    <source>
        <strain evidence="7 9">CGMCC 1.15366</strain>
    </source>
</reference>
<evidence type="ECO:0000256" key="1">
    <source>
        <dbReference type="ARBA" id="ARBA00004196"/>
    </source>
</evidence>
<evidence type="ECO:0000313" key="10">
    <source>
        <dbReference type="Proteomes" id="UP000287865"/>
    </source>
</evidence>
<dbReference type="RefSeq" id="WP_111569260.1">
    <property type="nucleotide sequence ID" value="NZ_PIPK01000005.1"/>
</dbReference>
<dbReference type="EMBL" id="PIPK01000005">
    <property type="protein sequence ID" value="RUO24760.1"/>
    <property type="molecule type" value="Genomic_DNA"/>
</dbReference>
<evidence type="ECO:0000256" key="3">
    <source>
        <dbReference type="ARBA" id="ARBA00023157"/>
    </source>
</evidence>
<feature type="domain" description="Thioredoxin" evidence="6">
    <location>
        <begin position="52"/>
        <end position="190"/>
    </location>
</feature>
<comment type="caution">
    <text evidence="7">The sequence shown here is derived from an EMBL/GenBank/DDBJ whole genome shotgun (WGS) entry which is preliminary data.</text>
</comment>
<evidence type="ECO:0000313" key="9">
    <source>
        <dbReference type="Proteomes" id="UP000249203"/>
    </source>
</evidence>
<keyword evidence="2" id="KW-0201">Cytochrome c-type biogenesis</keyword>
<dbReference type="Proteomes" id="UP000249203">
    <property type="component" value="Unassembled WGS sequence"/>
</dbReference>
<comment type="subcellular location">
    <subcellularLocation>
        <location evidence="1">Cell envelope</location>
    </subcellularLocation>
</comment>
<protein>
    <submittedName>
        <fullName evidence="7">Thiol-disulfide isomerase/thioredoxin</fullName>
    </submittedName>
</protein>
<reference evidence="8 10" key="1">
    <citation type="journal article" date="2018" name="Front. Microbiol.">
        <title>Genome-Based Analysis Reveals the Taxonomy and Diversity of the Family Idiomarinaceae.</title>
        <authorList>
            <person name="Liu Y."/>
            <person name="Lai Q."/>
            <person name="Shao Z."/>
        </authorList>
    </citation>
    <scope>NUCLEOTIDE SEQUENCE [LARGE SCALE GENOMIC DNA]</scope>
    <source>
        <strain evidence="8 10">CF12-14</strain>
    </source>
</reference>
<dbReference type="CDD" id="cd02966">
    <property type="entry name" value="TlpA_like_family"/>
    <property type="match status" value="1"/>
</dbReference>
<evidence type="ECO:0000259" key="6">
    <source>
        <dbReference type="PROSITE" id="PS51352"/>
    </source>
</evidence>
<evidence type="ECO:0000256" key="2">
    <source>
        <dbReference type="ARBA" id="ARBA00022748"/>
    </source>
</evidence>
<dbReference type="GO" id="GO:0017004">
    <property type="term" value="P:cytochrome complex assembly"/>
    <property type="evidence" value="ECO:0007669"/>
    <property type="project" value="UniProtKB-KW"/>
</dbReference>
<dbReference type="PANTHER" id="PTHR42852:SF6">
    <property type="entry name" value="THIOL:DISULFIDE INTERCHANGE PROTEIN DSBE"/>
    <property type="match status" value="1"/>
</dbReference>
<evidence type="ECO:0000256" key="5">
    <source>
        <dbReference type="SAM" id="Phobius"/>
    </source>
</evidence>
<dbReference type="InterPro" id="IPR013766">
    <property type="entry name" value="Thioredoxin_domain"/>
</dbReference>
<keyword evidence="3" id="KW-1015">Disulfide bond</keyword>
<dbReference type="GO" id="GO:0030313">
    <property type="term" value="C:cell envelope"/>
    <property type="evidence" value="ECO:0007669"/>
    <property type="project" value="UniProtKB-SubCell"/>
</dbReference>
<dbReference type="InterPro" id="IPR017937">
    <property type="entry name" value="Thioredoxin_CS"/>
</dbReference>
<sequence length="193" mass="21393">MQLAVIIFFLCIFIASMVAIVRHQQGKAALRPALVTFVLGIALSGGLLTFVYQQGSRVPEAQLVDMNEQTGVLSDYFDGRPMIVNLWASWCPPCVREMPLLEAAEQANPDVRFIFINQREHPDVVAEFLVQHSLDLATVLRDHSGDFSAAVGAHVMPTTLFFDADARLQKRFYGEVNQAVLDQGFSLIQPTAD</sequence>
<dbReference type="OrthoDB" id="9799347at2"/>
<proteinExistence type="predicted"/>
<keyword evidence="5" id="KW-0812">Transmembrane</keyword>
<accession>A0A327X1J5</accession>
<organism evidence="7 9">
    <name type="scientific">Aliidiomarina maris</name>
    <dbReference type="NCBI Taxonomy" id="531312"/>
    <lineage>
        <taxon>Bacteria</taxon>
        <taxon>Pseudomonadati</taxon>
        <taxon>Pseudomonadota</taxon>
        <taxon>Gammaproteobacteria</taxon>
        <taxon>Alteromonadales</taxon>
        <taxon>Idiomarinaceae</taxon>
        <taxon>Aliidiomarina</taxon>
    </lineage>
</organism>
<dbReference type="InterPro" id="IPR050553">
    <property type="entry name" value="Thioredoxin_ResA/DsbE_sf"/>
</dbReference>
<evidence type="ECO:0000313" key="7">
    <source>
        <dbReference type="EMBL" id="RAJ98425.1"/>
    </source>
</evidence>
<feature type="transmembrane region" description="Helical" evidence="5">
    <location>
        <begin position="29"/>
        <end position="52"/>
    </location>
</feature>
<dbReference type="GO" id="GO:0015036">
    <property type="term" value="F:disulfide oxidoreductase activity"/>
    <property type="evidence" value="ECO:0007669"/>
    <property type="project" value="UniProtKB-ARBA"/>
</dbReference>
<dbReference type="Gene3D" id="3.40.30.10">
    <property type="entry name" value="Glutaredoxin"/>
    <property type="match status" value="1"/>
</dbReference>
<gene>
    <name evidence="7" type="ORF">B0I24_105178</name>
    <name evidence="8" type="ORF">CWE07_06865</name>
</gene>
<dbReference type="SUPFAM" id="SSF52833">
    <property type="entry name" value="Thioredoxin-like"/>
    <property type="match status" value="1"/>
</dbReference>
<dbReference type="EMBL" id="QLMD01000005">
    <property type="protein sequence ID" value="RAJ98425.1"/>
    <property type="molecule type" value="Genomic_DNA"/>
</dbReference>